<dbReference type="AlphaFoldDB" id="A0A9X2RB24"/>
<dbReference type="RefSeq" id="WP_255131706.1">
    <property type="nucleotide sequence ID" value="NZ_JANDBC010000001.1"/>
</dbReference>
<keyword evidence="2" id="KW-1185">Reference proteome</keyword>
<protein>
    <submittedName>
        <fullName evidence="1">Uncharacterized protein</fullName>
    </submittedName>
</protein>
<sequence>MSKECANCDNSYDLPLSDFEGYEHLCLACEAHLMSEEYEEEWGRQLRLLERFTGISCNDHFWGLWHSENNQAKNWFHNICQQVSPEIYDWYTSIDYEIDGQKYIEPRQVDLFEPELPF</sequence>
<dbReference type="Proteomes" id="UP001139125">
    <property type="component" value="Unassembled WGS sequence"/>
</dbReference>
<organism evidence="1 2">
    <name type="scientific">Gracilimonas sediminicola</name>
    <dbReference type="NCBI Taxonomy" id="2952158"/>
    <lineage>
        <taxon>Bacteria</taxon>
        <taxon>Pseudomonadati</taxon>
        <taxon>Balneolota</taxon>
        <taxon>Balneolia</taxon>
        <taxon>Balneolales</taxon>
        <taxon>Balneolaceae</taxon>
        <taxon>Gracilimonas</taxon>
    </lineage>
</organism>
<name>A0A9X2RB24_9BACT</name>
<accession>A0A9X2RB24</accession>
<reference evidence="1" key="1">
    <citation type="submission" date="2022-06" db="EMBL/GenBank/DDBJ databases">
        <title>Gracilimonas sp. CAU 1638 isolated from sea sediment.</title>
        <authorList>
            <person name="Kim W."/>
        </authorList>
    </citation>
    <scope>NUCLEOTIDE SEQUENCE</scope>
    <source>
        <strain evidence="1">CAU 1638</strain>
    </source>
</reference>
<evidence type="ECO:0000313" key="1">
    <source>
        <dbReference type="EMBL" id="MCP9290021.1"/>
    </source>
</evidence>
<comment type="caution">
    <text evidence="1">The sequence shown here is derived from an EMBL/GenBank/DDBJ whole genome shotgun (WGS) entry which is preliminary data.</text>
</comment>
<gene>
    <name evidence="1" type="ORF">NM125_00345</name>
</gene>
<proteinExistence type="predicted"/>
<evidence type="ECO:0000313" key="2">
    <source>
        <dbReference type="Proteomes" id="UP001139125"/>
    </source>
</evidence>
<dbReference type="EMBL" id="JANDBC010000001">
    <property type="protein sequence ID" value="MCP9290021.1"/>
    <property type="molecule type" value="Genomic_DNA"/>
</dbReference>